<gene>
    <name evidence="2" type="ORF">SAMN04488134_11377</name>
</gene>
<evidence type="ECO:0000313" key="3">
    <source>
        <dbReference type="Proteomes" id="UP000199300"/>
    </source>
</evidence>
<dbReference type="STRING" id="872970.SAMN04488134_11377"/>
<evidence type="ECO:0000256" key="1">
    <source>
        <dbReference type="SAM" id="Phobius"/>
    </source>
</evidence>
<keyword evidence="1" id="KW-0472">Membrane</keyword>
<dbReference type="AlphaFoldDB" id="A0A1H8SQ49"/>
<protein>
    <submittedName>
        <fullName evidence="2">Uncharacterized protein</fullName>
    </submittedName>
</protein>
<dbReference type="RefSeq" id="WP_177178322.1">
    <property type="nucleotide sequence ID" value="NZ_FODJ01000013.1"/>
</dbReference>
<organism evidence="2 3">
    <name type="scientific">Amphibacillus marinus</name>
    <dbReference type="NCBI Taxonomy" id="872970"/>
    <lineage>
        <taxon>Bacteria</taxon>
        <taxon>Bacillati</taxon>
        <taxon>Bacillota</taxon>
        <taxon>Bacilli</taxon>
        <taxon>Bacillales</taxon>
        <taxon>Bacillaceae</taxon>
        <taxon>Amphibacillus</taxon>
    </lineage>
</organism>
<feature type="transmembrane region" description="Helical" evidence="1">
    <location>
        <begin position="6"/>
        <end position="31"/>
    </location>
</feature>
<name>A0A1H8SQ49_9BACI</name>
<dbReference type="Proteomes" id="UP000199300">
    <property type="component" value="Unassembled WGS sequence"/>
</dbReference>
<keyword evidence="3" id="KW-1185">Reference proteome</keyword>
<accession>A0A1H8SQ49</accession>
<proteinExistence type="predicted"/>
<keyword evidence="1" id="KW-0812">Transmembrane</keyword>
<reference evidence="2 3" key="1">
    <citation type="submission" date="2016-10" db="EMBL/GenBank/DDBJ databases">
        <authorList>
            <person name="de Groot N.N."/>
        </authorList>
    </citation>
    <scope>NUCLEOTIDE SEQUENCE [LARGE SCALE GENOMIC DNA]</scope>
    <source>
        <strain evidence="2 3">CGMCC 1.10434</strain>
    </source>
</reference>
<dbReference type="EMBL" id="FODJ01000013">
    <property type="protein sequence ID" value="SEO81069.1"/>
    <property type="molecule type" value="Genomic_DNA"/>
</dbReference>
<evidence type="ECO:0000313" key="2">
    <source>
        <dbReference type="EMBL" id="SEO81069.1"/>
    </source>
</evidence>
<keyword evidence="1" id="KW-1133">Transmembrane helix</keyword>
<sequence>MLFSFFQFIMALLPLGLIIFLIYFAITILNLMREKNDLMRELIYELQSKRER</sequence>